<organism evidence="1 2">
    <name type="scientific">Clostridium aquiflavi</name>
    <dbReference type="NCBI Taxonomy" id="3073603"/>
    <lineage>
        <taxon>Bacteria</taxon>
        <taxon>Bacillati</taxon>
        <taxon>Bacillota</taxon>
        <taxon>Clostridia</taxon>
        <taxon>Eubacteriales</taxon>
        <taxon>Clostridiaceae</taxon>
        <taxon>Clostridium</taxon>
    </lineage>
</organism>
<protein>
    <submittedName>
        <fullName evidence="1">Uncharacterized protein</fullName>
    </submittedName>
</protein>
<evidence type="ECO:0000313" key="2">
    <source>
        <dbReference type="Proteomes" id="UP001256646"/>
    </source>
</evidence>
<keyword evidence="2" id="KW-1185">Reference proteome</keyword>
<sequence length="55" mass="6466">MITKDSFNNVIVPSKNILRDNEEHVFQHNFNNTYSQNEFSNLVLNSNLENNNIIK</sequence>
<dbReference type="RefSeq" id="WP_252214937.1">
    <property type="nucleotide sequence ID" value="NZ_JAVJAN010000043.1"/>
</dbReference>
<accession>A0ABU1EJI8</accession>
<dbReference type="EMBL" id="JAVJAN010000043">
    <property type="protein sequence ID" value="MDR5588560.1"/>
    <property type="molecule type" value="Genomic_DNA"/>
</dbReference>
<comment type="caution">
    <text evidence="1">The sequence shown here is derived from an EMBL/GenBank/DDBJ whole genome shotgun (WGS) entry which is preliminary data.</text>
</comment>
<reference evidence="1 2" key="1">
    <citation type="submission" date="2023-09" db="EMBL/GenBank/DDBJ databases">
        <authorList>
            <person name="Zhai L."/>
        </authorList>
    </citation>
    <scope>NUCLEOTIDE SEQUENCE [LARGE SCALE GENOMIC DNA]</scope>
    <source>
        <strain evidence="1 2">5 N-1</strain>
    </source>
</reference>
<dbReference type="Proteomes" id="UP001256646">
    <property type="component" value="Unassembled WGS sequence"/>
</dbReference>
<gene>
    <name evidence="1" type="ORF">RGC78_13900</name>
</gene>
<proteinExistence type="predicted"/>
<evidence type="ECO:0000313" key="1">
    <source>
        <dbReference type="EMBL" id="MDR5588560.1"/>
    </source>
</evidence>
<name>A0ABU1EJI8_9CLOT</name>